<dbReference type="eggNOG" id="ENOG502QPSW">
    <property type="taxonomic scope" value="Eukaryota"/>
</dbReference>
<dbReference type="GO" id="GO:1904161">
    <property type="term" value="P:DNA synthesis involved in UV-damage excision repair"/>
    <property type="evidence" value="ECO:0007669"/>
    <property type="project" value="EnsemblFungi"/>
</dbReference>
<feature type="compositionally biased region" description="Basic and acidic residues" evidence="5">
    <location>
        <begin position="231"/>
        <end position="256"/>
    </location>
</feature>
<dbReference type="AlphaFoldDB" id="S9Q3P6"/>
<comment type="subcellular location">
    <subcellularLocation>
        <location evidence="1">Nucleus</location>
    </subcellularLocation>
</comment>
<feature type="compositionally biased region" description="Basic and acidic residues" evidence="5">
    <location>
        <begin position="201"/>
        <end position="213"/>
    </location>
</feature>
<feature type="compositionally biased region" description="Polar residues" evidence="5">
    <location>
        <begin position="276"/>
        <end position="295"/>
    </location>
</feature>
<evidence type="ECO:0000313" key="6">
    <source>
        <dbReference type="EMBL" id="EPX74288.1"/>
    </source>
</evidence>
<dbReference type="Pfam" id="PF09507">
    <property type="entry name" value="CDC27"/>
    <property type="match status" value="1"/>
</dbReference>
<evidence type="ECO:0000256" key="1">
    <source>
        <dbReference type="ARBA" id="ARBA00004123"/>
    </source>
</evidence>
<evidence type="ECO:0000256" key="3">
    <source>
        <dbReference type="ARBA" id="ARBA00022705"/>
    </source>
</evidence>
<accession>S9Q3P6</accession>
<feature type="compositionally biased region" description="Basic and acidic residues" evidence="5">
    <location>
        <begin position="310"/>
        <end position="323"/>
    </location>
</feature>
<dbReference type="OrthoDB" id="5396315at2759"/>
<keyword evidence="4" id="KW-0539">Nucleus</keyword>
<evidence type="ECO:0000256" key="5">
    <source>
        <dbReference type="SAM" id="MobiDB-lite"/>
    </source>
</evidence>
<dbReference type="Gene3D" id="3.90.1030.20">
    <property type="entry name" value="DNA polymerase delta, p66 (Cdc27) subunit, wHTH domain"/>
    <property type="match status" value="1"/>
</dbReference>
<feature type="region of interest" description="Disordered" evidence="5">
    <location>
        <begin position="160"/>
        <end position="375"/>
    </location>
</feature>
<dbReference type="InterPro" id="IPR041913">
    <property type="entry name" value="POLD3_sf"/>
</dbReference>
<dbReference type="GeneID" id="25032470"/>
<gene>
    <name evidence="6" type="ORF">SOCG_03498</name>
</gene>
<dbReference type="PANTHER" id="PTHR17598:SF13">
    <property type="entry name" value="DNA POLYMERASE DELTA SUBUNIT 3"/>
    <property type="match status" value="1"/>
</dbReference>
<feature type="compositionally biased region" description="Polar residues" evidence="5">
    <location>
        <begin position="356"/>
        <end position="368"/>
    </location>
</feature>
<evidence type="ECO:0000313" key="7">
    <source>
        <dbReference type="Proteomes" id="UP000016088"/>
    </source>
</evidence>
<dbReference type="PANTHER" id="PTHR17598">
    <property type="entry name" value="DNA POLYMERASE DELTA SUBUNIT 3"/>
    <property type="match status" value="1"/>
</dbReference>
<dbReference type="GO" id="GO:1902983">
    <property type="term" value="P:DNA strand elongation involved in mitotic DNA replication"/>
    <property type="evidence" value="ECO:0007669"/>
    <property type="project" value="EnsemblFungi"/>
</dbReference>
<dbReference type="OMA" id="GFIHNEN"/>
<dbReference type="VEuPathDB" id="FungiDB:SOCG_03498"/>
<dbReference type="GO" id="GO:0043625">
    <property type="term" value="C:delta DNA polymerase complex"/>
    <property type="evidence" value="ECO:0007669"/>
    <property type="project" value="EnsemblFungi"/>
</dbReference>
<dbReference type="Proteomes" id="UP000016088">
    <property type="component" value="Unassembled WGS sequence"/>
</dbReference>
<reference evidence="6 7" key="1">
    <citation type="journal article" date="2011" name="Science">
        <title>Comparative functional genomics of the fission yeasts.</title>
        <authorList>
            <person name="Rhind N."/>
            <person name="Chen Z."/>
            <person name="Yassour M."/>
            <person name="Thompson D.A."/>
            <person name="Haas B.J."/>
            <person name="Habib N."/>
            <person name="Wapinski I."/>
            <person name="Roy S."/>
            <person name="Lin M.F."/>
            <person name="Heiman D.I."/>
            <person name="Young S.K."/>
            <person name="Furuya K."/>
            <person name="Guo Y."/>
            <person name="Pidoux A."/>
            <person name="Chen H.M."/>
            <person name="Robbertse B."/>
            <person name="Goldberg J.M."/>
            <person name="Aoki K."/>
            <person name="Bayne E.H."/>
            <person name="Berlin A.M."/>
            <person name="Desjardins C.A."/>
            <person name="Dobbs E."/>
            <person name="Dukaj L."/>
            <person name="Fan L."/>
            <person name="FitzGerald M.G."/>
            <person name="French C."/>
            <person name="Gujja S."/>
            <person name="Hansen K."/>
            <person name="Keifenheim D."/>
            <person name="Levin J.Z."/>
            <person name="Mosher R.A."/>
            <person name="Mueller C.A."/>
            <person name="Pfiffner J."/>
            <person name="Priest M."/>
            <person name="Russ C."/>
            <person name="Smialowska A."/>
            <person name="Swoboda P."/>
            <person name="Sykes S.M."/>
            <person name="Vaughn M."/>
            <person name="Vengrova S."/>
            <person name="Yoder R."/>
            <person name="Zeng Q."/>
            <person name="Allshire R."/>
            <person name="Baulcombe D."/>
            <person name="Birren B.W."/>
            <person name="Brown W."/>
            <person name="Ekwall K."/>
            <person name="Kellis M."/>
            <person name="Leatherwood J."/>
            <person name="Levin H."/>
            <person name="Margalit H."/>
            <person name="Martienssen R."/>
            <person name="Nieduszynski C.A."/>
            <person name="Spatafora J.W."/>
            <person name="Friedman N."/>
            <person name="Dalgaard J.Z."/>
            <person name="Baumann P."/>
            <person name="Niki H."/>
            <person name="Regev A."/>
            <person name="Nusbaum C."/>
        </authorList>
    </citation>
    <scope>NUCLEOTIDE SEQUENCE [LARGE SCALE GENOMIC DNA]</scope>
    <source>
        <strain evidence="7">yFS286</strain>
    </source>
</reference>
<keyword evidence="3" id="KW-0235">DNA replication</keyword>
<organism evidence="6 7">
    <name type="scientific">Schizosaccharomyces octosporus (strain yFS286)</name>
    <name type="common">Fission yeast</name>
    <name type="synonym">Octosporomyces octosporus</name>
    <dbReference type="NCBI Taxonomy" id="483514"/>
    <lineage>
        <taxon>Eukaryota</taxon>
        <taxon>Fungi</taxon>
        <taxon>Dikarya</taxon>
        <taxon>Ascomycota</taxon>
        <taxon>Taphrinomycotina</taxon>
        <taxon>Schizosaccharomycetes</taxon>
        <taxon>Schizosaccharomycetales</taxon>
        <taxon>Schizosaccharomycetaceae</taxon>
        <taxon>Schizosaccharomyces</taxon>
    </lineage>
</organism>
<evidence type="ECO:0000256" key="2">
    <source>
        <dbReference type="ARBA" id="ARBA00017589"/>
    </source>
</evidence>
<dbReference type="InterPro" id="IPR019038">
    <property type="entry name" value="POLD3"/>
</dbReference>
<dbReference type="HOGENOM" id="CLU_809318_0_0_1"/>
<evidence type="ECO:0000256" key="4">
    <source>
        <dbReference type="ARBA" id="ARBA00023242"/>
    </source>
</evidence>
<keyword evidence="7" id="KW-1185">Reference proteome</keyword>
<dbReference type="RefSeq" id="XP_013017440.1">
    <property type="nucleotide sequence ID" value="XM_013161986.1"/>
</dbReference>
<protein>
    <recommendedName>
        <fullName evidence="2">DNA polymerase delta subunit 3</fullName>
    </recommendedName>
</protein>
<dbReference type="GO" id="GO:0006297">
    <property type="term" value="P:nucleotide-excision repair, DNA gap filling"/>
    <property type="evidence" value="ECO:0007669"/>
    <property type="project" value="TreeGrafter"/>
</dbReference>
<dbReference type="EMBL" id="KE503206">
    <property type="protein sequence ID" value="EPX74288.1"/>
    <property type="molecule type" value="Genomic_DNA"/>
</dbReference>
<name>S9Q3P6_SCHOY</name>
<dbReference type="GO" id="GO:0003887">
    <property type="term" value="F:DNA-directed DNA polymerase activity"/>
    <property type="evidence" value="ECO:0007669"/>
    <property type="project" value="EnsemblFungi"/>
</dbReference>
<proteinExistence type="predicted"/>
<feature type="compositionally biased region" description="Polar residues" evidence="5">
    <location>
        <begin position="184"/>
        <end position="200"/>
    </location>
</feature>
<sequence>MEEWKKYLEINIINDSSAVTETVLSLSLKIPVQDAQNYLKAFYEENDQLYPVYIIHGVPKDPTSLVDLDSESDSLSSDFLTQYALATKESLPDVCSQFEEGYKTQIYALSANRVVDFDELLPIIYNLRGNDAIYQKEQCEIYGFIHNENSRPRNLKTKAISHSAKAPPSVKKEPSEVDLKKSKTSSSNMFRNVKPSNSRKNSTDSKASADSENKSVPAGFSRKSELQTNQLRKENDDLKSIMDMDDSHDSIDEARKSATSAAVSHEEPESIDIESNRPSTDTSPEAQETITSISNGRKRGKRKVTNTVTTHDDEGFLITKEEQAWESFSEDENEKPKQAPAPKTKASNPPVRKKSGPQQGGNRQQKSIMSFFGKK</sequence>
<feature type="compositionally biased region" description="Basic and acidic residues" evidence="5">
    <location>
        <begin position="170"/>
        <end position="181"/>
    </location>
</feature>